<evidence type="ECO:0000256" key="4">
    <source>
        <dbReference type="ARBA" id="ARBA00023002"/>
    </source>
</evidence>
<evidence type="ECO:0000256" key="5">
    <source>
        <dbReference type="ARBA" id="ARBA00023033"/>
    </source>
</evidence>
<proteinExistence type="predicted"/>
<keyword evidence="8" id="KW-1185">Reference proteome</keyword>
<dbReference type="SUPFAM" id="SSF54373">
    <property type="entry name" value="FAD-linked reductases, C-terminal domain"/>
    <property type="match status" value="1"/>
</dbReference>
<dbReference type="InterPro" id="IPR050493">
    <property type="entry name" value="FAD-dep_Monooxygenase_BioMet"/>
</dbReference>
<dbReference type="InterPro" id="IPR002938">
    <property type="entry name" value="FAD-bd"/>
</dbReference>
<dbReference type="PANTHER" id="PTHR13789:SF318">
    <property type="entry name" value="GERANYLGERANYL DIPHOSPHATE REDUCTASE"/>
    <property type="match status" value="1"/>
</dbReference>
<evidence type="ECO:0000256" key="2">
    <source>
        <dbReference type="ARBA" id="ARBA00022630"/>
    </source>
</evidence>
<protein>
    <submittedName>
        <fullName evidence="7">FAD-dependent monooxygenase</fullName>
    </submittedName>
</protein>
<keyword evidence="2" id="KW-0285">Flavoprotein</keyword>
<dbReference type="Proteomes" id="UP001557465">
    <property type="component" value="Unassembled WGS sequence"/>
</dbReference>
<feature type="domain" description="FAD-binding" evidence="6">
    <location>
        <begin position="6"/>
        <end position="340"/>
    </location>
</feature>
<sequence>MLIGRKVTVLGGGVAGLSVARALALRGAEVEVLEQAEAIREVGAGLQISPNGARVLRALGLGDALAQAGPTAEAVQLVDGETGGQVARLDLARLRPGAQYHFIHRARLIEMLAEGARDAGVQIRLLQQIDSIDLSGDRPRLQTAQGATYEADLLIGADGLHSKLREALNGRIAPFFTHQVAWRALIPCAPDAPNVVQVFMGAKRHLVSYPLGGGLRNIVAVEERHSWVEESWALEDDPINLRVAFEDFCPTVKGWLEQVEQVNLWGLFRHPVAEHWYGKHAAILGDAAHPTLPFLAQGAVMALEDAWVLAEALATHDSDKVAFAAYQAARHDRCARIVNAASKNARNYHLTGVPRTVGHLAMRAASRFTPKKLVARFDWIYEHDVTNGAGARRG</sequence>
<organism evidence="7 8">
    <name type="scientific">Thioclava arctica</name>
    <dbReference type="NCBI Taxonomy" id="3238301"/>
    <lineage>
        <taxon>Bacteria</taxon>
        <taxon>Pseudomonadati</taxon>
        <taxon>Pseudomonadota</taxon>
        <taxon>Alphaproteobacteria</taxon>
        <taxon>Rhodobacterales</taxon>
        <taxon>Paracoccaceae</taxon>
        <taxon>Thioclava</taxon>
    </lineage>
</organism>
<dbReference type="RefSeq" id="WP_368392181.1">
    <property type="nucleotide sequence ID" value="NZ_JBFRYC010000006.1"/>
</dbReference>
<keyword evidence="5 7" id="KW-0503">Monooxygenase</keyword>
<evidence type="ECO:0000313" key="8">
    <source>
        <dbReference type="Proteomes" id="UP001557465"/>
    </source>
</evidence>
<reference evidence="7 8" key="1">
    <citation type="journal article" date="2011" name="Int. J. Syst. Evol. Microbiol.">
        <title>Zhongshania antarctica gen. nov., sp. nov. and Zhongshania guokunii sp. nov., gammaproteobacteria respectively isolated from coastal attached (fast) ice and surface seawater of the Antarctic.</title>
        <authorList>
            <person name="Li H.J."/>
            <person name="Zhang X.Y."/>
            <person name="Chen C.X."/>
            <person name="Zhang Y.J."/>
            <person name="Gao Z.M."/>
            <person name="Yu Y."/>
            <person name="Chen X.L."/>
            <person name="Chen B."/>
            <person name="Zhang Y.Z."/>
        </authorList>
    </citation>
    <scope>NUCLEOTIDE SEQUENCE [LARGE SCALE GENOMIC DNA]</scope>
    <source>
        <strain evidence="7 8">15-R06ZXC-3</strain>
    </source>
</reference>
<keyword evidence="3" id="KW-0274">FAD</keyword>
<gene>
    <name evidence="7" type="ORF">AB4874_12205</name>
</gene>
<dbReference type="Gene3D" id="3.50.50.60">
    <property type="entry name" value="FAD/NAD(P)-binding domain"/>
    <property type="match status" value="1"/>
</dbReference>
<accession>A0ABV3TLG4</accession>
<evidence type="ECO:0000256" key="1">
    <source>
        <dbReference type="ARBA" id="ARBA00001974"/>
    </source>
</evidence>
<comment type="caution">
    <text evidence="7">The sequence shown here is derived from an EMBL/GenBank/DDBJ whole genome shotgun (WGS) entry which is preliminary data.</text>
</comment>
<dbReference type="PANTHER" id="PTHR13789">
    <property type="entry name" value="MONOOXYGENASE"/>
    <property type="match status" value="1"/>
</dbReference>
<dbReference type="GO" id="GO:0004497">
    <property type="term" value="F:monooxygenase activity"/>
    <property type="evidence" value="ECO:0007669"/>
    <property type="project" value="UniProtKB-KW"/>
</dbReference>
<comment type="cofactor">
    <cofactor evidence="1">
        <name>FAD</name>
        <dbReference type="ChEBI" id="CHEBI:57692"/>
    </cofactor>
</comment>
<evidence type="ECO:0000313" key="7">
    <source>
        <dbReference type="EMBL" id="MEX1662403.1"/>
    </source>
</evidence>
<dbReference type="InterPro" id="IPR036188">
    <property type="entry name" value="FAD/NAD-bd_sf"/>
</dbReference>
<dbReference type="Pfam" id="PF01494">
    <property type="entry name" value="FAD_binding_3"/>
    <property type="match status" value="1"/>
</dbReference>
<dbReference type="EMBL" id="JBFRYC010000006">
    <property type="protein sequence ID" value="MEX1662403.1"/>
    <property type="molecule type" value="Genomic_DNA"/>
</dbReference>
<dbReference type="SUPFAM" id="SSF51905">
    <property type="entry name" value="FAD/NAD(P)-binding domain"/>
    <property type="match status" value="1"/>
</dbReference>
<name>A0ABV3TLG4_9RHOB</name>
<dbReference type="PRINTS" id="PR00420">
    <property type="entry name" value="RNGMNOXGNASE"/>
</dbReference>
<evidence type="ECO:0000259" key="6">
    <source>
        <dbReference type="Pfam" id="PF01494"/>
    </source>
</evidence>
<evidence type="ECO:0000256" key="3">
    <source>
        <dbReference type="ARBA" id="ARBA00022827"/>
    </source>
</evidence>
<keyword evidence="4" id="KW-0560">Oxidoreductase</keyword>